<organism evidence="2 3">
    <name type="scientific">Quercus suber</name>
    <name type="common">Cork oak</name>
    <dbReference type="NCBI Taxonomy" id="58331"/>
    <lineage>
        <taxon>Eukaryota</taxon>
        <taxon>Viridiplantae</taxon>
        <taxon>Streptophyta</taxon>
        <taxon>Embryophyta</taxon>
        <taxon>Tracheophyta</taxon>
        <taxon>Spermatophyta</taxon>
        <taxon>Magnoliopsida</taxon>
        <taxon>eudicotyledons</taxon>
        <taxon>Gunneridae</taxon>
        <taxon>Pentapetalae</taxon>
        <taxon>rosids</taxon>
        <taxon>fabids</taxon>
        <taxon>Fagales</taxon>
        <taxon>Fagaceae</taxon>
        <taxon>Quercus</taxon>
    </lineage>
</organism>
<keyword evidence="3" id="KW-1185">Reference proteome</keyword>
<keyword evidence="1" id="KW-0472">Membrane</keyword>
<gene>
    <name evidence="2" type="ORF">CFP56_017920</name>
</gene>
<dbReference type="EMBL" id="PKMF04000281">
    <property type="protein sequence ID" value="KAK7839559.1"/>
    <property type="molecule type" value="Genomic_DNA"/>
</dbReference>
<keyword evidence="1" id="KW-1133">Transmembrane helix</keyword>
<protein>
    <submittedName>
        <fullName evidence="2">Uncharacterized protein</fullName>
    </submittedName>
</protein>
<sequence>MGELLLLIKLSLTKVQVEIMMVTATVTEVVIVTEVVTMEVGVDLMVGSALSVGSLAILLGSVQVKALEAGAGMVVGMIGLVVVVAVGVGVMVLTEMEIGLVGAAGILVVVQVLEQIDTAVTVEVLMNAVVAEEVSALDRVTASDSALELVVPQLLSLKRSKFPFAGYILMKIVLVDSSSISVV</sequence>
<dbReference type="AlphaFoldDB" id="A0AAW0KK42"/>
<comment type="caution">
    <text evidence="2">The sequence shown here is derived from an EMBL/GenBank/DDBJ whole genome shotgun (WGS) entry which is preliminary data.</text>
</comment>
<evidence type="ECO:0000313" key="2">
    <source>
        <dbReference type="EMBL" id="KAK7839559.1"/>
    </source>
</evidence>
<feature type="transmembrane region" description="Helical" evidence="1">
    <location>
        <begin position="41"/>
        <end position="59"/>
    </location>
</feature>
<name>A0AAW0KK42_QUESU</name>
<accession>A0AAW0KK42</accession>
<evidence type="ECO:0000256" key="1">
    <source>
        <dbReference type="SAM" id="Phobius"/>
    </source>
</evidence>
<dbReference type="Proteomes" id="UP000237347">
    <property type="component" value="Unassembled WGS sequence"/>
</dbReference>
<reference evidence="2 3" key="1">
    <citation type="journal article" date="2018" name="Sci. Data">
        <title>The draft genome sequence of cork oak.</title>
        <authorList>
            <person name="Ramos A.M."/>
            <person name="Usie A."/>
            <person name="Barbosa P."/>
            <person name="Barros P.M."/>
            <person name="Capote T."/>
            <person name="Chaves I."/>
            <person name="Simoes F."/>
            <person name="Abreu I."/>
            <person name="Carrasquinho I."/>
            <person name="Faro C."/>
            <person name="Guimaraes J.B."/>
            <person name="Mendonca D."/>
            <person name="Nobrega F."/>
            <person name="Rodrigues L."/>
            <person name="Saibo N.J.M."/>
            <person name="Varela M.C."/>
            <person name="Egas C."/>
            <person name="Matos J."/>
            <person name="Miguel C.M."/>
            <person name="Oliveira M.M."/>
            <person name="Ricardo C.P."/>
            <person name="Goncalves S."/>
        </authorList>
    </citation>
    <scope>NUCLEOTIDE SEQUENCE [LARGE SCALE GENOMIC DNA]</scope>
    <source>
        <strain evidence="3">cv. HL8</strain>
    </source>
</reference>
<evidence type="ECO:0000313" key="3">
    <source>
        <dbReference type="Proteomes" id="UP000237347"/>
    </source>
</evidence>
<proteinExistence type="predicted"/>
<keyword evidence="1" id="KW-0812">Transmembrane</keyword>
<feature type="transmembrane region" description="Helical" evidence="1">
    <location>
        <begin position="71"/>
        <end position="92"/>
    </location>
</feature>